<feature type="region of interest" description="Disordered" evidence="1">
    <location>
        <begin position="39"/>
        <end position="115"/>
    </location>
</feature>
<feature type="compositionally biased region" description="Gly residues" evidence="1">
    <location>
        <begin position="39"/>
        <end position="59"/>
    </location>
</feature>
<feature type="compositionally biased region" description="Low complexity" evidence="1">
    <location>
        <begin position="216"/>
        <end position="229"/>
    </location>
</feature>
<dbReference type="RefSeq" id="WP_221119411.1">
    <property type="nucleotide sequence ID" value="NZ_JABDYB010000001.1"/>
</dbReference>
<proteinExistence type="predicted"/>
<accession>A0A9Q3M5E5</accession>
<reference evidence="2" key="1">
    <citation type="submission" date="2020-04" db="EMBL/GenBank/DDBJ databases">
        <title>Global-level population genomics: horizontal gene transfer, symbiosis and evolution in Rhizobia.</title>
        <authorList>
            <person name="Gai Y."/>
        </authorList>
    </citation>
    <scope>NUCLEOTIDE SEQUENCE</scope>
    <source>
        <strain evidence="2">BLR57</strain>
    </source>
</reference>
<feature type="compositionally biased region" description="Low complexity" evidence="1">
    <location>
        <begin position="271"/>
        <end position="281"/>
    </location>
</feature>
<dbReference type="AlphaFoldDB" id="A0A9Q3M5E5"/>
<evidence type="ECO:0000313" key="3">
    <source>
        <dbReference type="Proteomes" id="UP000749740"/>
    </source>
</evidence>
<organism evidence="2 3">
    <name type="scientific">Rhizobium lentis</name>
    <dbReference type="NCBI Taxonomy" id="1138194"/>
    <lineage>
        <taxon>Bacteria</taxon>
        <taxon>Pseudomonadati</taxon>
        <taxon>Pseudomonadota</taxon>
        <taxon>Alphaproteobacteria</taxon>
        <taxon>Hyphomicrobiales</taxon>
        <taxon>Rhizobiaceae</taxon>
        <taxon>Rhizobium/Agrobacterium group</taxon>
        <taxon>Rhizobium</taxon>
    </lineage>
</organism>
<feature type="region of interest" description="Disordered" evidence="1">
    <location>
        <begin position="216"/>
        <end position="281"/>
    </location>
</feature>
<sequence>MRLSRLLGVLCLSTTVALTPLNMIFTDLSPAFAKGGNGGGNGNSGSHGGGSSKSGGGKGSASSSGKTAGGGSAKGASKSVQTGKTKSAKQSVSTKGAAKKTTIATAPATKPAKKPAAELAGLNSLKRNYHALMNAADPKVAAISAFATAYAQYELANGVAPPADDPVLGDAALTAALASATKTGTVSAEALSWAKDTLGVGTAVGTIDQMRDALAAAAPEAETPVAETETATEIETTDPAAPAETAETGTGSTEETAGATEPVQSVDETETSATGSEATGL</sequence>
<comment type="caution">
    <text evidence="2">The sequence shown here is derived from an EMBL/GenBank/DDBJ whole genome shotgun (WGS) entry which is preliminary data.</text>
</comment>
<dbReference type="Proteomes" id="UP000749740">
    <property type="component" value="Unassembled WGS sequence"/>
</dbReference>
<name>A0A9Q3M5E5_9HYPH</name>
<feature type="compositionally biased region" description="Low complexity" evidence="1">
    <location>
        <begin position="237"/>
        <end position="262"/>
    </location>
</feature>
<gene>
    <name evidence="2" type="ORF">HJB63_04830</name>
</gene>
<protein>
    <submittedName>
        <fullName evidence="2">Uncharacterized protein</fullName>
    </submittedName>
</protein>
<feature type="compositionally biased region" description="Polar residues" evidence="1">
    <location>
        <begin position="80"/>
        <end position="93"/>
    </location>
</feature>
<evidence type="ECO:0000313" key="2">
    <source>
        <dbReference type="EMBL" id="MBX5021908.1"/>
    </source>
</evidence>
<evidence type="ECO:0000256" key="1">
    <source>
        <dbReference type="SAM" id="MobiDB-lite"/>
    </source>
</evidence>
<dbReference type="EMBL" id="JABDYC010000001">
    <property type="protein sequence ID" value="MBX5021908.1"/>
    <property type="molecule type" value="Genomic_DNA"/>
</dbReference>
<feature type="compositionally biased region" description="Low complexity" evidence="1">
    <location>
        <begin position="94"/>
        <end position="110"/>
    </location>
</feature>